<gene>
    <name evidence="1" type="ORF">SAMN05421811_108428</name>
</gene>
<keyword evidence="2" id="KW-1185">Reference proteome</keyword>
<name>A0A1I0KN45_9ACTN</name>
<evidence type="ECO:0000313" key="2">
    <source>
        <dbReference type="Proteomes" id="UP000199361"/>
    </source>
</evidence>
<dbReference type="Proteomes" id="UP000199361">
    <property type="component" value="Unassembled WGS sequence"/>
</dbReference>
<reference evidence="1 2" key="1">
    <citation type="submission" date="2016-10" db="EMBL/GenBank/DDBJ databases">
        <authorList>
            <person name="de Groot N.N."/>
        </authorList>
    </citation>
    <scope>NUCLEOTIDE SEQUENCE [LARGE SCALE GENOMIC DNA]</scope>
    <source>
        <strain evidence="1 2">CGMCC 4.5598</strain>
    </source>
</reference>
<organism evidence="1 2">
    <name type="scientific">Nonomuraea wenchangensis</name>
    <dbReference type="NCBI Taxonomy" id="568860"/>
    <lineage>
        <taxon>Bacteria</taxon>
        <taxon>Bacillati</taxon>
        <taxon>Actinomycetota</taxon>
        <taxon>Actinomycetes</taxon>
        <taxon>Streptosporangiales</taxon>
        <taxon>Streptosporangiaceae</taxon>
        <taxon>Nonomuraea</taxon>
    </lineage>
</organism>
<proteinExistence type="predicted"/>
<dbReference type="AlphaFoldDB" id="A0A1I0KN45"/>
<accession>A0A1I0KN45</accession>
<dbReference type="EMBL" id="FOHX01000008">
    <property type="protein sequence ID" value="SEU26491.1"/>
    <property type="molecule type" value="Genomic_DNA"/>
</dbReference>
<dbReference type="STRING" id="568860.SAMN05421811_108428"/>
<protein>
    <submittedName>
        <fullName evidence="1">Uncharacterized protein</fullName>
    </submittedName>
</protein>
<sequence>MPFRAFWAMVTGMTGPWRSAPGAIARLGVMGLVLLAMVLMVCTNAGSPAGAAHASASVSHSGWTPDGLDARLSSLPPMHHVTARELHMLSLWPRGDRAADAHMALLPGPCAEAAALRGPQQLGHCAAGSRSPPLI</sequence>
<evidence type="ECO:0000313" key="1">
    <source>
        <dbReference type="EMBL" id="SEU26491.1"/>
    </source>
</evidence>